<dbReference type="AlphaFoldDB" id="A0A173VU81"/>
<feature type="compositionally biased region" description="Basic and acidic residues" evidence="1">
    <location>
        <begin position="69"/>
        <end position="97"/>
    </location>
</feature>
<dbReference type="Proteomes" id="UP000283492">
    <property type="component" value="Unassembled WGS sequence"/>
</dbReference>
<gene>
    <name evidence="4" type="ORF">DW914_16340</name>
    <name evidence="3" type="ORF">ERS852444_03421</name>
</gene>
<dbReference type="EMBL" id="CYXX01000042">
    <property type="protein sequence ID" value="CUN30186.1"/>
    <property type="molecule type" value="Genomic_DNA"/>
</dbReference>
<dbReference type="RefSeq" id="WP_055172110.1">
    <property type="nucleotide sequence ID" value="NZ_CABJFX010000039.1"/>
</dbReference>
<keyword evidence="2" id="KW-0812">Transmembrane</keyword>
<evidence type="ECO:0000313" key="4">
    <source>
        <dbReference type="EMBL" id="RHA83653.1"/>
    </source>
</evidence>
<reference evidence="4 6" key="2">
    <citation type="submission" date="2018-08" db="EMBL/GenBank/DDBJ databases">
        <title>A genome reference for cultivated species of the human gut microbiota.</title>
        <authorList>
            <person name="Zou Y."/>
            <person name="Xue W."/>
            <person name="Luo G."/>
        </authorList>
    </citation>
    <scope>NUCLEOTIDE SEQUENCE [LARGE SCALE GENOMIC DNA]</scope>
    <source>
        <strain evidence="4 6">AM42-1AC</strain>
    </source>
</reference>
<keyword evidence="2" id="KW-1133">Transmembrane helix</keyword>
<feature type="region of interest" description="Disordered" evidence="1">
    <location>
        <begin position="54"/>
        <end position="97"/>
    </location>
</feature>
<name>A0A173VU81_9FIRM</name>
<sequence>MNAGTLQLISIIAFSLAGVLTLISIYLFFKMDVRGIIDDLSGKSAERQIMAMREENNRQKNPLSKRSAKSSETRKSSLMERTTVELKNEEKTEVLPKKDEEKTALLREEATMPLQMVEKETTVLEETTTVLQEDETVVLTENAGNTDKRYELVLNEIIIHTQEII</sequence>
<dbReference type="EMBL" id="QSFX01000039">
    <property type="protein sequence ID" value="RHA83653.1"/>
    <property type="molecule type" value="Genomic_DNA"/>
</dbReference>
<evidence type="ECO:0000313" key="3">
    <source>
        <dbReference type="EMBL" id="CUN30186.1"/>
    </source>
</evidence>
<protein>
    <submittedName>
        <fullName evidence="3">Uncharacterized protein</fullName>
    </submittedName>
</protein>
<organism evidence="3 5">
    <name type="scientific">Roseburia inulinivorans</name>
    <dbReference type="NCBI Taxonomy" id="360807"/>
    <lineage>
        <taxon>Bacteria</taxon>
        <taxon>Bacillati</taxon>
        <taxon>Bacillota</taxon>
        <taxon>Clostridia</taxon>
        <taxon>Lachnospirales</taxon>
        <taxon>Lachnospiraceae</taxon>
        <taxon>Roseburia</taxon>
    </lineage>
</organism>
<evidence type="ECO:0000256" key="1">
    <source>
        <dbReference type="SAM" id="MobiDB-lite"/>
    </source>
</evidence>
<keyword evidence="2" id="KW-0472">Membrane</keyword>
<dbReference type="Proteomes" id="UP000095453">
    <property type="component" value="Unassembled WGS sequence"/>
</dbReference>
<evidence type="ECO:0000256" key="2">
    <source>
        <dbReference type="SAM" id="Phobius"/>
    </source>
</evidence>
<evidence type="ECO:0000313" key="5">
    <source>
        <dbReference type="Proteomes" id="UP000095453"/>
    </source>
</evidence>
<evidence type="ECO:0000313" key="6">
    <source>
        <dbReference type="Proteomes" id="UP000283492"/>
    </source>
</evidence>
<accession>A0A173VU81</accession>
<proteinExistence type="predicted"/>
<feature type="transmembrane region" description="Helical" evidence="2">
    <location>
        <begin position="6"/>
        <end position="29"/>
    </location>
</feature>
<reference evidence="3 5" key="1">
    <citation type="submission" date="2015-09" db="EMBL/GenBank/DDBJ databases">
        <authorList>
            <consortium name="Pathogen Informatics"/>
        </authorList>
    </citation>
    <scope>NUCLEOTIDE SEQUENCE [LARGE SCALE GENOMIC DNA]</scope>
    <source>
        <strain evidence="3 5">2789STDY5608887</strain>
    </source>
</reference>